<dbReference type="Proteomes" id="UP000077202">
    <property type="component" value="Unassembled WGS sequence"/>
</dbReference>
<name>A0A176VF99_MARPO</name>
<keyword evidence="6" id="KW-1185">Reference proteome</keyword>
<feature type="domain" description="MIR" evidence="4">
    <location>
        <begin position="134"/>
        <end position="188"/>
    </location>
</feature>
<dbReference type="CDD" id="cd23294">
    <property type="entry name" value="beta-trefoil_MIR_AtSDF2-like"/>
    <property type="match status" value="1"/>
</dbReference>
<organism evidence="5 6">
    <name type="scientific">Marchantia polymorpha subsp. ruderalis</name>
    <dbReference type="NCBI Taxonomy" id="1480154"/>
    <lineage>
        <taxon>Eukaryota</taxon>
        <taxon>Viridiplantae</taxon>
        <taxon>Streptophyta</taxon>
        <taxon>Embryophyta</taxon>
        <taxon>Marchantiophyta</taxon>
        <taxon>Marchantiopsida</taxon>
        <taxon>Marchantiidae</taxon>
        <taxon>Marchantiales</taxon>
        <taxon>Marchantiaceae</taxon>
        <taxon>Marchantia</taxon>
    </lineage>
</organism>
<sequence length="321" mass="35873">MKGVNDRRVVDSVEWTRCEEGGKSVESSGVKSLTQRSRLVTGNSASGKERLELEQEAIRRRDEHLRSVHQKKKKEKQEQGGLLTYKELTFWALSGLGFLAVMGFLIFGVLLMVGFMKPFEDSGPQSAWAATGEGKEVTYGSVIKLQHDRTKYRLHSHEVPYGTGSGQQSVTGFPGGEDANSYWVVKPVSDSDARQGDLVSDGAIVRLFHTRTRKWLHSHLHASPITGNYEVSAFGADDQSDTGDHWKLIIEGKGKVWLRDQKVRFLHVDTGGYLHSHDKKYSRIVAGQQEVCGYLKKNSDNLWFAAEGVYFPSRNEGKASI</sequence>
<dbReference type="PROSITE" id="PS50919">
    <property type="entry name" value="MIR"/>
    <property type="match status" value="3"/>
</dbReference>
<comment type="caution">
    <text evidence="5">The sequence shown here is derived from an EMBL/GenBank/DDBJ whole genome shotgun (WGS) entry which is preliminary data.</text>
</comment>
<gene>
    <name evidence="5" type="ORF">AXG93_3756s1340</name>
</gene>
<protein>
    <recommendedName>
        <fullName evidence="4">MIR domain-containing protein</fullName>
    </recommendedName>
</protein>
<keyword evidence="3" id="KW-1133">Transmembrane helix</keyword>
<feature type="transmembrane region" description="Helical" evidence="3">
    <location>
        <begin position="90"/>
        <end position="115"/>
    </location>
</feature>
<feature type="domain" description="MIR" evidence="4">
    <location>
        <begin position="196"/>
        <end position="251"/>
    </location>
</feature>
<evidence type="ECO:0000256" key="2">
    <source>
        <dbReference type="ARBA" id="ARBA00022737"/>
    </source>
</evidence>
<keyword evidence="3" id="KW-0472">Membrane</keyword>
<evidence type="ECO:0000313" key="5">
    <source>
        <dbReference type="EMBL" id="OAE19628.1"/>
    </source>
</evidence>
<reference evidence="5" key="1">
    <citation type="submission" date="2016-03" db="EMBL/GenBank/DDBJ databases">
        <title>Mechanisms controlling the formation of the plant cell surface in tip-growing cells are functionally conserved among land plants.</title>
        <authorList>
            <person name="Honkanen S."/>
            <person name="Jones V.A."/>
            <person name="Morieri G."/>
            <person name="Champion C."/>
            <person name="Hetherington A.J."/>
            <person name="Kelly S."/>
            <person name="Saint-Marcoux D."/>
            <person name="Proust H."/>
            <person name="Prescott H."/>
            <person name="Dolan L."/>
        </authorList>
    </citation>
    <scope>NUCLEOTIDE SEQUENCE [LARGE SCALE GENOMIC DNA]</scope>
    <source>
        <tissue evidence="5">Whole gametophyte</tissue>
    </source>
</reference>
<dbReference type="SUPFAM" id="SSF82109">
    <property type="entry name" value="MIR domain"/>
    <property type="match status" value="1"/>
</dbReference>
<feature type="domain" description="MIR" evidence="4">
    <location>
        <begin position="254"/>
        <end position="308"/>
    </location>
</feature>
<keyword evidence="1" id="KW-0732">Signal</keyword>
<evidence type="ECO:0000256" key="1">
    <source>
        <dbReference type="ARBA" id="ARBA00022729"/>
    </source>
</evidence>
<dbReference type="Gene3D" id="2.80.10.50">
    <property type="match status" value="1"/>
</dbReference>
<evidence type="ECO:0000259" key="4">
    <source>
        <dbReference type="PROSITE" id="PS50919"/>
    </source>
</evidence>
<dbReference type="InterPro" id="IPR016093">
    <property type="entry name" value="MIR_motif"/>
</dbReference>
<dbReference type="SMART" id="SM00472">
    <property type="entry name" value="MIR"/>
    <property type="match status" value="3"/>
</dbReference>
<evidence type="ECO:0000256" key="3">
    <source>
        <dbReference type="SAM" id="Phobius"/>
    </source>
</evidence>
<dbReference type="PANTHER" id="PTHR46809">
    <property type="entry name" value="STROMAL CELL-DERIVED FACTOR 2-LIKE PROTEIN"/>
    <property type="match status" value="1"/>
</dbReference>
<dbReference type="PANTHER" id="PTHR46809:SF2">
    <property type="entry name" value="GH21273P"/>
    <property type="match status" value="1"/>
</dbReference>
<dbReference type="EMBL" id="LVLJ01003810">
    <property type="protein sequence ID" value="OAE19628.1"/>
    <property type="molecule type" value="Genomic_DNA"/>
</dbReference>
<keyword evidence="2" id="KW-0677">Repeat</keyword>
<evidence type="ECO:0000313" key="6">
    <source>
        <dbReference type="Proteomes" id="UP000077202"/>
    </source>
</evidence>
<keyword evidence="3" id="KW-0812">Transmembrane</keyword>
<dbReference type="InterPro" id="IPR036300">
    <property type="entry name" value="MIR_dom_sf"/>
</dbReference>
<dbReference type="AlphaFoldDB" id="A0A176VF99"/>
<proteinExistence type="predicted"/>
<dbReference type="Pfam" id="PF02815">
    <property type="entry name" value="MIR"/>
    <property type="match status" value="1"/>
</dbReference>
<accession>A0A176VF99</accession>